<comment type="catalytic activity">
    <reaction evidence="10 11">
        <text>D-alanyl-D-alanine + UDP-N-acetyl-alpha-D-muramoyl-L-alanyl-gamma-D-glutamyl-meso-2,6-diaminopimelate + ATP = UDP-N-acetyl-alpha-D-muramoyl-L-alanyl-gamma-D-glutamyl-meso-2,6-diaminopimeloyl-D-alanyl-D-alanine + ADP + phosphate + H(+)</text>
        <dbReference type="Rhea" id="RHEA:28374"/>
        <dbReference type="ChEBI" id="CHEBI:15378"/>
        <dbReference type="ChEBI" id="CHEBI:30616"/>
        <dbReference type="ChEBI" id="CHEBI:43474"/>
        <dbReference type="ChEBI" id="CHEBI:57822"/>
        <dbReference type="ChEBI" id="CHEBI:61386"/>
        <dbReference type="ChEBI" id="CHEBI:83905"/>
        <dbReference type="ChEBI" id="CHEBI:456216"/>
        <dbReference type="EC" id="6.3.2.10"/>
    </reaction>
</comment>
<evidence type="ECO:0000259" key="12">
    <source>
        <dbReference type="Pfam" id="PF01225"/>
    </source>
</evidence>
<dbReference type="InterPro" id="IPR036615">
    <property type="entry name" value="Mur_ligase_C_dom_sf"/>
</dbReference>
<keyword evidence="7 10" id="KW-0573">Peptidoglycan synthesis</keyword>
<comment type="subcellular location">
    <subcellularLocation>
        <location evidence="10 11">Cytoplasm</location>
    </subcellularLocation>
</comment>
<evidence type="ECO:0000256" key="11">
    <source>
        <dbReference type="RuleBase" id="RU004136"/>
    </source>
</evidence>
<feature type="domain" description="Mur ligase central" evidence="14">
    <location>
        <begin position="95"/>
        <end position="278"/>
    </location>
</feature>
<dbReference type="GO" id="GO:0005524">
    <property type="term" value="F:ATP binding"/>
    <property type="evidence" value="ECO:0007669"/>
    <property type="project" value="UniProtKB-UniRule"/>
</dbReference>
<dbReference type="RefSeq" id="WP_111000312.1">
    <property type="nucleotide sequence ID" value="NZ_QKTW01000023.1"/>
</dbReference>
<evidence type="ECO:0000256" key="10">
    <source>
        <dbReference type="HAMAP-Rule" id="MF_02019"/>
    </source>
</evidence>
<dbReference type="InterPro" id="IPR005863">
    <property type="entry name" value="UDP-N-AcMur_synth"/>
</dbReference>
<dbReference type="Pfam" id="PF08245">
    <property type="entry name" value="Mur_ligase_M"/>
    <property type="match status" value="1"/>
</dbReference>
<dbReference type="SUPFAM" id="SSF63418">
    <property type="entry name" value="MurE/MurF N-terminal domain"/>
    <property type="match status" value="1"/>
</dbReference>
<keyword evidence="8 10" id="KW-0131">Cell cycle</keyword>
<dbReference type="GO" id="GO:0008360">
    <property type="term" value="P:regulation of cell shape"/>
    <property type="evidence" value="ECO:0007669"/>
    <property type="project" value="UniProtKB-KW"/>
</dbReference>
<accession>A0A2W2B5M9</accession>
<gene>
    <name evidence="10" type="primary">murF</name>
    <name evidence="15" type="ORF">DN068_17850</name>
</gene>
<comment type="pathway">
    <text evidence="10 11">Cell wall biogenesis; peptidoglycan biosynthesis.</text>
</comment>
<dbReference type="SUPFAM" id="SSF53244">
    <property type="entry name" value="MurD-like peptide ligases, peptide-binding domain"/>
    <property type="match status" value="1"/>
</dbReference>
<dbReference type="OrthoDB" id="9801978at2"/>
<dbReference type="AlphaFoldDB" id="A0A2W2B5M9"/>
<keyword evidence="16" id="KW-1185">Reference proteome</keyword>
<keyword evidence="3 10" id="KW-0132">Cell division</keyword>
<comment type="similarity">
    <text evidence="10">Belongs to the MurCDEF family. MurF subfamily.</text>
</comment>
<dbReference type="Pfam" id="PF02875">
    <property type="entry name" value="Mur_ligase_C"/>
    <property type="match status" value="1"/>
</dbReference>
<sequence length="428" mass="47293">MDIASLYKVFLQYPSVQTDTRKLKNGDLFFALKGPNFNGNAFAKQALEAGAAYAIIDEADYAADDRYIVVADVLTTLQQLAHHHRQQFSIPFIAITGSNGKTTTKELITTVLKTQFTTYATEGNLNNHIGVPLTLLRIKNDAQMAVIEMGANHQQEIAGYCKIAAPTHGLITNAGKAHLEGFGSLEGVRKGKGELYDFLRESNGTVFRNEDLDYLKEMAKGIAQQITYGSANAQYIGKPIMDDLFLKVAILTAGNETLLSTHLVGEYNFPNVMVAVAVGLYFGISIDEIKTAIAAYNPDNSRSQWMQQGSNQIILDAYNANPTSMRAAIQNFANAKMEHKYLWLGAMKEMGAEEHKEHEDLVALIKQHEWQQVILVGKEFEPVKGDYLYFADSRLAAEYIAAHKPENASILIKGSRGSKMEVLLESLS</sequence>
<evidence type="ECO:0000256" key="7">
    <source>
        <dbReference type="ARBA" id="ARBA00022984"/>
    </source>
</evidence>
<dbReference type="GO" id="GO:0008766">
    <property type="term" value="F:UDP-N-acetylmuramoylalanyl-D-glutamyl-2,6-diaminopimelate-D-alanyl-D-alanine ligase activity"/>
    <property type="evidence" value="ECO:0007669"/>
    <property type="project" value="RHEA"/>
</dbReference>
<comment type="caution">
    <text evidence="15">The sequence shown here is derived from an EMBL/GenBank/DDBJ whole genome shotgun (WGS) entry which is preliminary data.</text>
</comment>
<evidence type="ECO:0000256" key="3">
    <source>
        <dbReference type="ARBA" id="ARBA00022618"/>
    </source>
</evidence>
<keyword evidence="9 10" id="KW-0961">Cell wall biogenesis/degradation</keyword>
<dbReference type="GO" id="GO:0009252">
    <property type="term" value="P:peptidoglycan biosynthetic process"/>
    <property type="evidence" value="ECO:0007669"/>
    <property type="project" value="UniProtKB-UniRule"/>
</dbReference>
<evidence type="ECO:0000259" key="13">
    <source>
        <dbReference type="Pfam" id="PF02875"/>
    </source>
</evidence>
<dbReference type="HAMAP" id="MF_02019">
    <property type="entry name" value="MurF"/>
    <property type="match status" value="1"/>
</dbReference>
<feature type="domain" description="Mur ligase C-terminal" evidence="13">
    <location>
        <begin position="302"/>
        <end position="416"/>
    </location>
</feature>
<dbReference type="Proteomes" id="UP000248745">
    <property type="component" value="Unassembled WGS sequence"/>
</dbReference>
<dbReference type="Gene3D" id="3.90.190.20">
    <property type="entry name" value="Mur ligase, C-terminal domain"/>
    <property type="match status" value="1"/>
</dbReference>
<organism evidence="15 16">
    <name type="scientific">Taibaiella soli</name>
    <dbReference type="NCBI Taxonomy" id="1649169"/>
    <lineage>
        <taxon>Bacteria</taxon>
        <taxon>Pseudomonadati</taxon>
        <taxon>Bacteroidota</taxon>
        <taxon>Chitinophagia</taxon>
        <taxon>Chitinophagales</taxon>
        <taxon>Chitinophagaceae</taxon>
        <taxon>Taibaiella</taxon>
    </lineage>
</organism>
<evidence type="ECO:0000259" key="14">
    <source>
        <dbReference type="Pfam" id="PF08245"/>
    </source>
</evidence>
<dbReference type="InterPro" id="IPR035911">
    <property type="entry name" value="MurE/MurF_N"/>
</dbReference>
<dbReference type="UniPathway" id="UPA00219"/>
<evidence type="ECO:0000313" key="16">
    <source>
        <dbReference type="Proteomes" id="UP000248745"/>
    </source>
</evidence>
<evidence type="ECO:0000256" key="2">
    <source>
        <dbReference type="ARBA" id="ARBA00022598"/>
    </source>
</evidence>
<dbReference type="PANTHER" id="PTHR43024:SF1">
    <property type="entry name" value="UDP-N-ACETYLMURAMOYL-TRIPEPTIDE--D-ALANYL-D-ALANINE LIGASE"/>
    <property type="match status" value="1"/>
</dbReference>
<dbReference type="InterPro" id="IPR051046">
    <property type="entry name" value="MurCDEF_CellWall_CoF430Synth"/>
</dbReference>
<feature type="domain" description="Mur ligase N-terminal catalytic" evidence="12">
    <location>
        <begin position="15"/>
        <end position="84"/>
    </location>
</feature>
<keyword evidence="2 10" id="KW-0436">Ligase</keyword>
<comment type="function">
    <text evidence="10 11">Involved in cell wall formation. Catalyzes the final step in the synthesis of UDP-N-acetylmuramoyl-pentapeptide, the precursor of murein.</text>
</comment>
<evidence type="ECO:0000313" key="15">
    <source>
        <dbReference type="EMBL" id="PZF71509.1"/>
    </source>
</evidence>
<dbReference type="Gene3D" id="3.40.1390.10">
    <property type="entry name" value="MurE/MurF, N-terminal domain"/>
    <property type="match status" value="1"/>
</dbReference>
<keyword evidence="4 10" id="KW-0547">Nucleotide-binding</keyword>
<protein>
    <recommendedName>
        <fullName evidence="10 11">UDP-N-acetylmuramoyl-tripeptide--D-alanyl-D-alanine ligase</fullName>
        <ecNumber evidence="10 11">6.3.2.10</ecNumber>
    </recommendedName>
    <alternativeName>
        <fullName evidence="10">D-alanyl-D-alanine-adding enzyme</fullName>
    </alternativeName>
</protein>
<keyword evidence="1 10" id="KW-0963">Cytoplasm</keyword>
<evidence type="ECO:0000256" key="4">
    <source>
        <dbReference type="ARBA" id="ARBA00022741"/>
    </source>
</evidence>
<dbReference type="InterPro" id="IPR004101">
    <property type="entry name" value="Mur_ligase_C"/>
</dbReference>
<evidence type="ECO:0000256" key="1">
    <source>
        <dbReference type="ARBA" id="ARBA00022490"/>
    </source>
</evidence>
<keyword evidence="5 10" id="KW-0067">ATP-binding</keyword>
<name>A0A2W2B5M9_9BACT</name>
<evidence type="ECO:0000256" key="9">
    <source>
        <dbReference type="ARBA" id="ARBA00023316"/>
    </source>
</evidence>
<dbReference type="InterPro" id="IPR013221">
    <property type="entry name" value="Mur_ligase_cen"/>
</dbReference>
<dbReference type="GO" id="GO:0071555">
    <property type="term" value="P:cell wall organization"/>
    <property type="evidence" value="ECO:0007669"/>
    <property type="project" value="UniProtKB-KW"/>
</dbReference>
<evidence type="ECO:0000256" key="6">
    <source>
        <dbReference type="ARBA" id="ARBA00022960"/>
    </source>
</evidence>
<dbReference type="SUPFAM" id="SSF53623">
    <property type="entry name" value="MurD-like peptide ligases, catalytic domain"/>
    <property type="match status" value="1"/>
</dbReference>
<dbReference type="PANTHER" id="PTHR43024">
    <property type="entry name" value="UDP-N-ACETYLMURAMOYL-TRIPEPTIDE--D-ALANYL-D-ALANINE LIGASE"/>
    <property type="match status" value="1"/>
</dbReference>
<dbReference type="InterPro" id="IPR000713">
    <property type="entry name" value="Mur_ligase_N"/>
</dbReference>
<reference evidence="15 16" key="1">
    <citation type="submission" date="2018-06" db="EMBL/GenBank/DDBJ databases">
        <title>Mucibacter soli gen. nov., sp. nov., a new member of the family Chitinophagaceae producing mucin.</title>
        <authorList>
            <person name="Kim M.-K."/>
            <person name="Park S."/>
            <person name="Kim T.-S."/>
            <person name="Joung Y."/>
            <person name="Han J.-H."/>
            <person name="Kim S.B."/>
        </authorList>
    </citation>
    <scope>NUCLEOTIDE SEQUENCE [LARGE SCALE GENOMIC DNA]</scope>
    <source>
        <strain evidence="15 16">R1-15</strain>
    </source>
</reference>
<keyword evidence="6 10" id="KW-0133">Cell shape</keyword>
<dbReference type="GO" id="GO:0005737">
    <property type="term" value="C:cytoplasm"/>
    <property type="evidence" value="ECO:0007669"/>
    <property type="project" value="UniProtKB-SubCell"/>
</dbReference>
<evidence type="ECO:0000256" key="5">
    <source>
        <dbReference type="ARBA" id="ARBA00022840"/>
    </source>
</evidence>
<dbReference type="GO" id="GO:0051301">
    <property type="term" value="P:cell division"/>
    <property type="evidence" value="ECO:0007669"/>
    <property type="project" value="UniProtKB-KW"/>
</dbReference>
<dbReference type="EC" id="6.3.2.10" evidence="10 11"/>
<dbReference type="NCBIfam" id="TIGR01143">
    <property type="entry name" value="murF"/>
    <property type="match status" value="1"/>
</dbReference>
<dbReference type="Pfam" id="PF01225">
    <property type="entry name" value="Mur_ligase"/>
    <property type="match status" value="1"/>
</dbReference>
<dbReference type="Gene3D" id="3.40.1190.10">
    <property type="entry name" value="Mur-like, catalytic domain"/>
    <property type="match status" value="1"/>
</dbReference>
<dbReference type="EMBL" id="QKTW01000023">
    <property type="protein sequence ID" value="PZF71509.1"/>
    <property type="molecule type" value="Genomic_DNA"/>
</dbReference>
<feature type="binding site" evidence="10">
    <location>
        <begin position="97"/>
        <end position="103"/>
    </location>
    <ligand>
        <name>ATP</name>
        <dbReference type="ChEBI" id="CHEBI:30616"/>
    </ligand>
</feature>
<dbReference type="GO" id="GO:0047480">
    <property type="term" value="F:UDP-N-acetylmuramoyl-tripeptide-D-alanyl-D-alanine ligase activity"/>
    <property type="evidence" value="ECO:0007669"/>
    <property type="project" value="UniProtKB-UniRule"/>
</dbReference>
<proteinExistence type="inferred from homology"/>
<dbReference type="InterPro" id="IPR036565">
    <property type="entry name" value="Mur-like_cat_sf"/>
</dbReference>
<evidence type="ECO:0000256" key="8">
    <source>
        <dbReference type="ARBA" id="ARBA00023306"/>
    </source>
</evidence>